<feature type="domain" description="FAS1" evidence="2">
    <location>
        <begin position="179"/>
        <end position="322"/>
    </location>
</feature>
<keyword evidence="1" id="KW-0732">Signal</keyword>
<comment type="caution">
    <text evidence="3">The sequence shown here is derived from an EMBL/GenBank/DDBJ whole genome shotgun (WGS) entry which is preliminary data.</text>
</comment>
<keyword evidence="4" id="KW-1185">Reference proteome</keyword>
<feature type="domain" description="FAS1" evidence="2">
    <location>
        <begin position="39"/>
        <end position="177"/>
    </location>
</feature>
<evidence type="ECO:0000259" key="2">
    <source>
        <dbReference type="PROSITE" id="PS50213"/>
    </source>
</evidence>
<feature type="domain" description="FAS1" evidence="2">
    <location>
        <begin position="324"/>
        <end position="466"/>
    </location>
</feature>
<evidence type="ECO:0000313" key="3">
    <source>
        <dbReference type="EMBL" id="TQD35442.1"/>
    </source>
</evidence>
<dbReference type="PANTHER" id="PTHR10900:SF77">
    <property type="entry name" value="FI19380P1"/>
    <property type="match status" value="1"/>
</dbReference>
<dbReference type="Gene3D" id="2.30.180.10">
    <property type="entry name" value="FAS1 domain"/>
    <property type="match status" value="3"/>
</dbReference>
<dbReference type="AlphaFoldDB" id="A0A507ZPB0"/>
<proteinExistence type="predicted"/>
<evidence type="ECO:0000313" key="4">
    <source>
        <dbReference type="Proteomes" id="UP000317169"/>
    </source>
</evidence>
<reference evidence="3 4" key="1">
    <citation type="submission" date="2019-06" db="EMBL/GenBank/DDBJ databases">
        <title>Flavibacter putida gen. nov., sp. nov., a novel marine bacterium of the family Flavobacteriaceae isolated from coastal seawater.</title>
        <authorList>
            <person name="Feng X."/>
        </authorList>
    </citation>
    <scope>NUCLEOTIDE SEQUENCE [LARGE SCALE GENOMIC DNA]</scope>
    <source>
        <strain evidence="3 4">PLHSN227</strain>
    </source>
</reference>
<dbReference type="PROSITE" id="PS51257">
    <property type="entry name" value="PROKAR_LIPOPROTEIN"/>
    <property type="match status" value="1"/>
</dbReference>
<dbReference type="Pfam" id="PF02469">
    <property type="entry name" value="Fasciclin"/>
    <property type="match status" value="3"/>
</dbReference>
<dbReference type="InterPro" id="IPR000782">
    <property type="entry name" value="FAS1_domain"/>
</dbReference>
<name>A0A507ZPB0_9FLAO</name>
<gene>
    <name evidence="3" type="ORF">FKR84_11265</name>
</gene>
<dbReference type="PANTHER" id="PTHR10900">
    <property type="entry name" value="PERIOSTIN-RELATED"/>
    <property type="match status" value="1"/>
</dbReference>
<dbReference type="OrthoDB" id="9800666at2"/>
<dbReference type="Proteomes" id="UP000317169">
    <property type="component" value="Unassembled WGS sequence"/>
</dbReference>
<dbReference type="RefSeq" id="WP_141422416.1">
    <property type="nucleotide sequence ID" value="NZ_VIAR01000012.1"/>
</dbReference>
<protein>
    <submittedName>
        <fullName evidence="3">Fasciclin domain-containing protein</fullName>
    </submittedName>
</protein>
<dbReference type="InterPro" id="IPR036378">
    <property type="entry name" value="FAS1_dom_sf"/>
</dbReference>
<sequence>MRFISKLTRNISVLFLATGFLVACSDDDDTVAPTQPPVGNSIEDFVEDNADYSTLDLALEITGLDETLDQNGTFTVFAPNNDAFSAFLLENGFENLNAIPTETLKRYLLNHVLGSELNSGSLTSGYVSTLATKEGTDANLSLLVDTDNGVMLNGFSTVTTADIETDNGIIHAVDKVIPLPTLATFAANDSNLSTLLTALTDENNTTDFVGVAANTATDLTVFAPTNAAFESFLTEAGIGLGDVSGAALDNLLRNHLLLNAAVMATDIENGYVKTEATFADTSNKLSLYLNTDNGVMLNGNATVELADIMAINGVMHKVSAVVDLPKVTTFATADPTFEVLETALTREEDYTFIETLSTPNGPSPAPFTVFAPTNDAFADLLAELEVNDLNAIDAATLAATLNMHVMAENNITAEDLSNGPLTTLGGAVSIDADAGTITDANGRTSTIIVTDVQAANGVVHAIDKVLLPE</sequence>
<dbReference type="SUPFAM" id="SSF82153">
    <property type="entry name" value="FAS1 domain"/>
    <property type="match status" value="3"/>
</dbReference>
<dbReference type="PROSITE" id="PS50213">
    <property type="entry name" value="FAS1"/>
    <property type="match status" value="3"/>
</dbReference>
<evidence type="ECO:0000256" key="1">
    <source>
        <dbReference type="SAM" id="SignalP"/>
    </source>
</evidence>
<dbReference type="EMBL" id="VIAR01000012">
    <property type="protein sequence ID" value="TQD35442.1"/>
    <property type="molecule type" value="Genomic_DNA"/>
</dbReference>
<organism evidence="3 4">
    <name type="scientific">Haloflavibacter putidus</name>
    <dbReference type="NCBI Taxonomy" id="2576776"/>
    <lineage>
        <taxon>Bacteria</taxon>
        <taxon>Pseudomonadati</taxon>
        <taxon>Bacteroidota</taxon>
        <taxon>Flavobacteriia</taxon>
        <taxon>Flavobacteriales</taxon>
        <taxon>Flavobacteriaceae</taxon>
        <taxon>Haloflavibacter</taxon>
    </lineage>
</organism>
<dbReference type="InterPro" id="IPR050904">
    <property type="entry name" value="Adhesion/Biosynth-related"/>
</dbReference>
<dbReference type="SMART" id="SM00554">
    <property type="entry name" value="FAS1"/>
    <property type="match status" value="3"/>
</dbReference>
<dbReference type="GO" id="GO:0005615">
    <property type="term" value="C:extracellular space"/>
    <property type="evidence" value="ECO:0007669"/>
    <property type="project" value="TreeGrafter"/>
</dbReference>
<accession>A0A507ZPB0</accession>
<feature type="signal peptide" evidence="1">
    <location>
        <begin position="1"/>
        <end position="25"/>
    </location>
</feature>
<feature type="chain" id="PRO_5021415690" evidence="1">
    <location>
        <begin position="26"/>
        <end position="469"/>
    </location>
</feature>